<keyword evidence="1" id="KW-1133">Transmembrane helix</keyword>
<organism evidence="2 3">
    <name type="scientific">Umbelopsis ramanniana AG</name>
    <dbReference type="NCBI Taxonomy" id="1314678"/>
    <lineage>
        <taxon>Eukaryota</taxon>
        <taxon>Fungi</taxon>
        <taxon>Fungi incertae sedis</taxon>
        <taxon>Mucoromycota</taxon>
        <taxon>Mucoromycotina</taxon>
        <taxon>Umbelopsidomycetes</taxon>
        <taxon>Umbelopsidales</taxon>
        <taxon>Umbelopsidaceae</taxon>
        <taxon>Umbelopsis</taxon>
    </lineage>
</organism>
<dbReference type="GeneID" id="75910896"/>
<dbReference type="Proteomes" id="UP001206595">
    <property type="component" value="Unassembled WGS sequence"/>
</dbReference>
<comment type="caution">
    <text evidence="2">The sequence shown here is derived from an EMBL/GenBank/DDBJ whole genome shotgun (WGS) entry which is preliminary data.</text>
</comment>
<reference evidence="2" key="2">
    <citation type="journal article" date="2022" name="Proc. Natl. Acad. Sci. U.S.A.">
        <title>Diploid-dominant life cycles characterize the early evolution of Fungi.</title>
        <authorList>
            <person name="Amses K.R."/>
            <person name="Simmons D.R."/>
            <person name="Longcore J.E."/>
            <person name="Mondo S.J."/>
            <person name="Seto K."/>
            <person name="Jeronimo G.H."/>
            <person name="Bonds A.E."/>
            <person name="Quandt C.A."/>
            <person name="Davis W.J."/>
            <person name="Chang Y."/>
            <person name="Federici B.A."/>
            <person name="Kuo A."/>
            <person name="LaButti K."/>
            <person name="Pangilinan J."/>
            <person name="Andreopoulos W."/>
            <person name="Tritt A."/>
            <person name="Riley R."/>
            <person name="Hundley H."/>
            <person name="Johnson J."/>
            <person name="Lipzen A."/>
            <person name="Barry K."/>
            <person name="Lang B.F."/>
            <person name="Cuomo C.A."/>
            <person name="Buchler N.E."/>
            <person name="Grigoriev I.V."/>
            <person name="Spatafora J.W."/>
            <person name="Stajich J.E."/>
            <person name="James T.Y."/>
        </authorList>
    </citation>
    <scope>NUCLEOTIDE SEQUENCE</scope>
    <source>
        <strain evidence="2">AG</strain>
    </source>
</reference>
<keyword evidence="3" id="KW-1185">Reference proteome</keyword>
<name>A0AAD5EHC8_UMBRA</name>
<evidence type="ECO:0000313" key="2">
    <source>
        <dbReference type="EMBL" id="KAI8583881.1"/>
    </source>
</evidence>
<proteinExistence type="predicted"/>
<feature type="transmembrane region" description="Helical" evidence="1">
    <location>
        <begin position="12"/>
        <end position="34"/>
    </location>
</feature>
<evidence type="ECO:0000256" key="1">
    <source>
        <dbReference type="SAM" id="Phobius"/>
    </source>
</evidence>
<reference evidence="2" key="1">
    <citation type="submission" date="2021-06" db="EMBL/GenBank/DDBJ databases">
        <authorList>
            <consortium name="DOE Joint Genome Institute"/>
            <person name="Mondo S.J."/>
            <person name="Amses K.R."/>
            <person name="Simmons D.R."/>
            <person name="Longcore J.E."/>
            <person name="Seto K."/>
            <person name="Alves G.H."/>
            <person name="Bonds A.E."/>
            <person name="Quandt C.A."/>
            <person name="Davis W.J."/>
            <person name="Chang Y."/>
            <person name="Letcher P.M."/>
            <person name="Powell M.J."/>
            <person name="Kuo A."/>
            <person name="Labutti K."/>
            <person name="Pangilinan J."/>
            <person name="Andreopoulos W."/>
            <person name="Tritt A."/>
            <person name="Riley R."/>
            <person name="Hundley H."/>
            <person name="Johnson J."/>
            <person name="Lipzen A."/>
            <person name="Barry K."/>
            <person name="Berbee M.L."/>
            <person name="Buchler N.E."/>
            <person name="Grigoriev I.V."/>
            <person name="Spatafora J.W."/>
            <person name="Stajich J.E."/>
            <person name="James T.Y."/>
        </authorList>
    </citation>
    <scope>NUCLEOTIDE SEQUENCE</scope>
    <source>
        <strain evidence="2">AG</strain>
    </source>
</reference>
<keyword evidence="1" id="KW-0812">Transmembrane</keyword>
<dbReference type="AlphaFoldDB" id="A0AAD5EHC8"/>
<sequence>MLIWRATLYNFSFFATSPFHAFSLIASVLTFFLFQIPCLPLEYPFTKSPCTYLIFFNHIVRSQPFFLYRLKIPPHPYYKKKKLHIQLALQK</sequence>
<accession>A0AAD5EHC8</accession>
<protein>
    <submittedName>
        <fullName evidence="2">Uncharacterized protein</fullName>
    </submittedName>
</protein>
<keyword evidence="1" id="KW-0472">Membrane</keyword>
<dbReference type="EMBL" id="MU620894">
    <property type="protein sequence ID" value="KAI8583881.1"/>
    <property type="molecule type" value="Genomic_DNA"/>
</dbReference>
<dbReference type="RefSeq" id="XP_051448885.1">
    <property type="nucleotide sequence ID" value="XM_051585548.1"/>
</dbReference>
<evidence type="ECO:0000313" key="3">
    <source>
        <dbReference type="Proteomes" id="UP001206595"/>
    </source>
</evidence>
<gene>
    <name evidence="2" type="ORF">K450DRAFT_220402</name>
</gene>